<evidence type="ECO:0000313" key="9">
    <source>
        <dbReference type="EMBL" id="EPQ54151.1"/>
    </source>
</evidence>
<dbReference type="EMBL" id="KB469304">
    <property type="protein sequence ID" value="EPQ54151.1"/>
    <property type="molecule type" value="Genomic_DNA"/>
</dbReference>
<dbReference type="AlphaFoldDB" id="S7Q2B5"/>
<dbReference type="GO" id="GO:0000329">
    <property type="term" value="C:fungal-type vacuole membrane"/>
    <property type="evidence" value="ECO:0007669"/>
    <property type="project" value="TreeGrafter"/>
</dbReference>
<evidence type="ECO:0000256" key="5">
    <source>
        <dbReference type="ARBA" id="ARBA00022989"/>
    </source>
</evidence>
<keyword evidence="10" id="KW-1185">Reference proteome</keyword>
<evidence type="ECO:0000256" key="2">
    <source>
        <dbReference type="ARBA" id="ARBA00008807"/>
    </source>
</evidence>
<feature type="region of interest" description="Disordered" evidence="7">
    <location>
        <begin position="819"/>
        <end position="893"/>
    </location>
</feature>
<feature type="compositionally biased region" description="Gly residues" evidence="7">
    <location>
        <begin position="756"/>
        <end position="766"/>
    </location>
</feature>
<keyword evidence="6 8" id="KW-0472">Membrane</keyword>
<keyword evidence="5 8" id="KW-1133">Transmembrane helix</keyword>
<protein>
    <submittedName>
        <fullName evidence="9">OPT-domain-containing protein</fullName>
    </submittedName>
</protein>
<feature type="transmembrane region" description="Helical" evidence="8">
    <location>
        <begin position="33"/>
        <end position="54"/>
    </location>
</feature>
<dbReference type="InterPro" id="IPR045035">
    <property type="entry name" value="YSL-like"/>
</dbReference>
<evidence type="ECO:0000256" key="7">
    <source>
        <dbReference type="SAM" id="MobiDB-lite"/>
    </source>
</evidence>
<organism evidence="9 10">
    <name type="scientific">Gloeophyllum trabeum (strain ATCC 11539 / FP-39264 / Madison 617)</name>
    <name type="common">Brown rot fungus</name>
    <dbReference type="NCBI Taxonomy" id="670483"/>
    <lineage>
        <taxon>Eukaryota</taxon>
        <taxon>Fungi</taxon>
        <taxon>Dikarya</taxon>
        <taxon>Basidiomycota</taxon>
        <taxon>Agaricomycotina</taxon>
        <taxon>Agaricomycetes</taxon>
        <taxon>Gloeophyllales</taxon>
        <taxon>Gloeophyllaceae</taxon>
        <taxon>Gloeophyllum</taxon>
    </lineage>
</organism>
<evidence type="ECO:0000256" key="8">
    <source>
        <dbReference type="SAM" id="Phobius"/>
    </source>
</evidence>
<dbReference type="RefSeq" id="XP_007867227.1">
    <property type="nucleotide sequence ID" value="XM_007869036.1"/>
</dbReference>
<feature type="transmembrane region" description="Helical" evidence="8">
    <location>
        <begin position="716"/>
        <end position="737"/>
    </location>
</feature>
<gene>
    <name evidence="9" type="ORF">GLOTRDRAFT_44259</name>
</gene>
<dbReference type="OMA" id="TPTAYVW"/>
<comment type="similarity">
    <text evidence="2">Belongs to the oligopeptide OPT transporter family.</text>
</comment>
<sequence length="893" mass="96408">MSLQSALIGFLISRLLPRPMTPQENIVLQTTAVATGTMPLAAGFVGILPALGLLDEERDGTPPVHLSWVAAIGWSCAVAFFGVFLSPPIRKQVIIEEQLPFPSGTATAQLISVLHQLPPPDTTIRRRHTGYRALTVEDADEHDHAYEGPLPDTPTVSDIVESADPPVREYVQQESWVALFWSFVASGVMTLAAYFFPIVFSIPLFGNYLAREWLWSFTPSLSYIGQGIIMGFPTTLSMNLGMLVGWGVLSPLSKYNGWAPDAVGDMTAGARGWILWTSLAIMCADSFVSLLPVVAEFVAKEMRIRRRRASGVHVSEHDKDDNEVETEDRLVPNSWVLWGLGASVVLGIFLVWFIFGKEGITPWATVVGFIMGGLLSILGVRALGETDLNPVSGLGKISQLLFAIIQPGNIVANIIAGGVAEAGAQQAGDLMQDLKTGHLIHASPRAQFYGQLIGSALSIVVTSTAYSLYSKAYAIPGPSFPAPTAYVWLSLARLLRDGQLPAKSGVFMLAFAIVFGAVAGFKTYAVRHQLPYSKWIPSGVAFAIGFLNTPSFSLARLVGGITEYVYHRRVVKDGHDIRLIIIASANMSRVALASIPALTFYKDELTAARRGDPIPQLTCIGKACRFYTPDVVRCTNSGGSGTDVDWKCEAELPEALRFGRVQVSCEGWSGPGDPYVLKESCGLEYRLVEVPGALRSDRDGTRMPSRLAQSFSADNIASTVFMILWLAFLVLILYNILKNCLRRPGTTGPSTPRAPGWGGGWGGGGTNSWFNSGPHDPSDPPPPYSKSPQQPSSADSTWGGYRPGFWTGAALGALGTGLYNRMRDPGDRPRAQAYDWERERTAPPGVFGGSRYSTPGFAGVRRPNSNYDDRGEGSSSGLGSMRRSTGYGGSSVR</sequence>
<reference evidence="9 10" key="1">
    <citation type="journal article" date="2012" name="Science">
        <title>The Paleozoic origin of enzymatic lignin decomposition reconstructed from 31 fungal genomes.</title>
        <authorList>
            <person name="Floudas D."/>
            <person name="Binder M."/>
            <person name="Riley R."/>
            <person name="Barry K."/>
            <person name="Blanchette R.A."/>
            <person name="Henrissat B."/>
            <person name="Martinez A.T."/>
            <person name="Otillar R."/>
            <person name="Spatafora J.W."/>
            <person name="Yadav J.S."/>
            <person name="Aerts A."/>
            <person name="Benoit I."/>
            <person name="Boyd A."/>
            <person name="Carlson A."/>
            <person name="Copeland A."/>
            <person name="Coutinho P.M."/>
            <person name="de Vries R.P."/>
            <person name="Ferreira P."/>
            <person name="Findley K."/>
            <person name="Foster B."/>
            <person name="Gaskell J."/>
            <person name="Glotzer D."/>
            <person name="Gorecki P."/>
            <person name="Heitman J."/>
            <person name="Hesse C."/>
            <person name="Hori C."/>
            <person name="Igarashi K."/>
            <person name="Jurgens J.A."/>
            <person name="Kallen N."/>
            <person name="Kersten P."/>
            <person name="Kohler A."/>
            <person name="Kuees U."/>
            <person name="Kumar T.K.A."/>
            <person name="Kuo A."/>
            <person name="LaButti K."/>
            <person name="Larrondo L.F."/>
            <person name="Lindquist E."/>
            <person name="Ling A."/>
            <person name="Lombard V."/>
            <person name="Lucas S."/>
            <person name="Lundell T."/>
            <person name="Martin R."/>
            <person name="McLaughlin D.J."/>
            <person name="Morgenstern I."/>
            <person name="Morin E."/>
            <person name="Murat C."/>
            <person name="Nagy L.G."/>
            <person name="Nolan M."/>
            <person name="Ohm R.A."/>
            <person name="Patyshakuliyeva A."/>
            <person name="Rokas A."/>
            <person name="Ruiz-Duenas F.J."/>
            <person name="Sabat G."/>
            <person name="Salamov A."/>
            <person name="Samejima M."/>
            <person name="Schmutz J."/>
            <person name="Slot J.C."/>
            <person name="St John F."/>
            <person name="Stenlid J."/>
            <person name="Sun H."/>
            <person name="Sun S."/>
            <person name="Syed K."/>
            <person name="Tsang A."/>
            <person name="Wiebenga A."/>
            <person name="Young D."/>
            <person name="Pisabarro A."/>
            <person name="Eastwood D.C."/>
            <person name="Martin F."/>
            <person name="Cullen D."/>
            <person name="Grigoriev I.V."/>
            <person name="Hibbett D.S."/>
        </authorList>
    </citation>
    <scope>NUCLEOTIDE SEQUENCE [LARGE SCALE GENOMIC DNA]</scope>
    <source>
        <strain evidence="9 10">ATCC 11539</strain>
    </source>
</reference>
<dbReference type="STRING" id="670483.S7Q2B5"/>
<keyword evidence="3" id="KW-0813">Transport</keyword>
<dbReference type="GeneID" id="19306261"/>
<feature type="transmembrane region" description="Helical" evidence="8">
    <location>
        <begin position="273"/>
        <end position="298"/>
    </location>
</feature>
<dbReference type="PANTHER" id="PTHR31645:SF0">
    <property type="entry name" value="OLIGOPEPTIDE TRANSPORTER YGL114W-RELATED"/>
    <property type="match status" value="1"/>
</dbReference>
<feature type="transmembrane region" description="Helical" evidence="8">
    <location>
        <begin position="536"/>
        <end position="558"/>
    </location>
</feature>
<evidence type="ECO:0000256" key="4">
    <source>
        <dbReference type="ARBA" id="ARBA00022692"/>
    </source>
</evidence>
<evidence type="ECO:0000256" key="6">
    <source>
        <dbReference type="ARBA" id="ARBA00023136"/>
    </source>
</evidence>
<dbReference type="HOGENOM" id="CLU_010539_2_1_1"/>
<feature type="transmembrane region" description="Helical" evidence="8">
    <location>
        <begin position="579"/>
        <end position="601"/>
    </location>
</feature>
<dbReference type="KEGG" id="gtr:GLOTRDRAFT_44259"/>
<feature type="transmembrane region" description="Helical" evidence="8">
    <location>
        <begin position="66"/>
        <end position="85"/>
    </location>
</feature>
<feature type="transmembrane region" description="Helical" evidence="8">
    <location>
        <begin position="335"/>
        <end position="354"/>
    </location>
</feature>
<dbReference type="GO" id="GO:0035673">
    <property type="term" value="F:oligopeptide transmembrane transporter activity"/>
    <property type="evidence" value="ECO:0007669"/>
    <property type="project" value="InterPro"/>
</dbReference>
<dbReference type="OrthoDB" id="627262at2759"/>
<dbReference type="NCBIfam" id="TIGR00728">
    <property type="entry name" value="OPT_sfam"/>
    <property type="match status" value="1"/>
</dbReference>
<dbReference type="GO" id="GO:0005789">
    <property type="term" value="C:endoplasmic reticulum membrane"/>
    <property type="evidence" value="ECO:0007669"/>
    <property type="project" value="InterPro"/>
</dbReference>
<evidence type="ECO:0000256" key="1">
    <source>
        <dbReference type="ARBA" id="ARBA00004141"/>
    </source>
</evidence>
<feature type="compositionally biased region" description="Low complexity" evidence="7">
    <location>
        <begin position="873"/>
        <end position="885"/>
    </location>
</feature>
<dbReference type="Proteomes" id="UP000030669">
    <property type="component" value="Unassembled WGS sequence"/>
</dbReference>
<feature type="transmembrane region" description="Helical" evidence="8">
    <location>
        <begin position="506"/>
        <end position="524"/>
    </location>
</feature>
<dbReference type="PANTHER" id="PTHR31645">
    <property type="entry name" value="OLIGOPEPTIDE TRANSPORTER YGL114W-RELATED"/>
    <property type="match status" value="1"/>
</dbReference>
<dbReference type="Pfam" id="PF03169">
    <property type="entry name" value="OPT"/>
    <property type="match status" value="1"/>
</dbReference>
<evidence type="ECO:0000256" key="3">
    <source>
        <dbReference type="ARBA" id="ARBA00022448"/>
    </source>
</evidence>
<evidence type="ECO:0000313" key="10">
    <source>
        <dbReference type="Proteomes" id="UP000030669"/>
    </source>
</evidence>
<comment type="subcellular location">
    <subcellularLocation>
        <location evidence="1">Membrane</location>
        <topology evidence="1">Multi-pass membrane protein</topology>
    </subcellularLocation>
</comment>
<feature type="region of interest" description="Disordered" evidence="7">
    <location>
        <begin position="744"/>
        <end position="799"/>
    </location>
</feature>
<feature type="transmembrane region" description="Helical" evidence="8">
    <location>
        <begin position="227"/>
        <end position="249"/>
    </location>
</feature>
<dbReference type="InterPro" id="IPR004813">
    <property type="entry name" value="OPT"/>
</dbReference>
<name>S7Q2B5_GLOTA</name>
<feature type="transmembrane region" description="Helical" evidence="8">
    <location>
        <begin position="360"/>
        <end position="380"/>
    </location>
</feature>
<keyword evidence="4 8" id="KW-0812">Transmembrane</keyword>
<feature type="transmembrane region" description="Helical" evidence="8">
    <location>
        <begin position="178"/>
        <end position="206"/>
    </location>
</feature>
<proteinExistence type="inferred from homology"/>
<dbReference type="eggNOG" id="ENOG502QQ2H">
    <property type="taxonomic scope" value="Eukaryota"/>
</dbReference>
<dbReference type="GO" id="GO:2001256">
    <property type="term" value="P:regulation of store-operated calcium entry"/>
    <property type="evidence" value="ECO:0007669"/>
    <property type="project" value="InterPro"/>
</dbReference>
<feature type="compositionally biased region" description="Basic and acidic residues" evidence="7">
    <location>
        <begin position="821"/>
        <end position="841"/>
    </location>
</feature>
<accession>S7Q2B5</accession>